<feature type="region of interest" description="Disordered" evidence="1">
    <location>
        <begin position="286"/>
        <end position="359"/>
    </location>
</feature>
<dbReference type="Proteomes" id="UP001549921">
    <property type="component" value="Unassembled WGS sequence"/>
</dbReference>
<organism evidence="2 3">
    <name type="scientific">Loxostege sticticalis</name>
    <name type="common">Beet webworm moth</name>
    <dbReference type="NCBI Taxonomy" id="481309"/>
    <lineage>
        <taxon>Eukaryota</taxon>
        <taxon>Metazoa</taxon>
        <taxon>Ecdysozoa</taxon>
        <taxon>Arthropoda</taxon>
        <taxon>Hexapoda</taxon>
        <taxon>Insecta</taxon>
        <taxon>Pterygota</taxon>
        <taxon>Neoptera</taxon>
        <taxon>Endopterygota</taxon>
        <taxon>Lepidoptera</taxon>
        <taxon>Glossata</taxon>
        <taxon>Ditrysia</taxon>
        <taxon>Pyraloidea</taxon>
        <taxon>Crambidae</taxon>
        <taxon>Pyraustinae</taxon>
        <taxon>Loxostege</taxon>
    </lineage>
</organism>
<evidence type="ECO:0000313" key="2">
    <source>
        <dbReference type="EMBL" id="KAL0809009.1"/>
    </source>
</evidence>
<feature type="compositionally biased region" description="Basic and acidic residues" evidence="1">
    <location>
        <begin position="44"/>
        <end position="75"/>
    </location>
</feature>
<sequence>MDKRNLKKPEQPDRKQEKKDIGATRRVEKQVNKATDSYTNDAKAYPERGDLKKADKPPKKGVLDTNDAKLPPDRGDLMKVEKQAKKVVTSDTKVIADRGDLKKAEKNAKKTADLDANHAKTTLQSDRGDSVRKIIKVDKPKLTVVIKNDDKAKNLERPSRENVKKIESNTVKPLLDEKRKIREKYTLKPKNPLIVAPSINKKEEQPKLSNLFKPAVSETKNARTPKKADTSKDKSDDSNESKQSDNTINARSAKKDSQRKPIIRTILTKNDTTKIYKAVTFVDQKKNKPTLQIKIPNEIAKNPKHLKSTESMDVKKITPTLSGVSIKEKTSRKKLERKKRGKRHIGSPPLPTKVHDPPTEVAKWAPSSINRHTKPYYEAWVSTTLAAISKNSKKDKLFLEKQNLLQSFQRTLAERPETPELMYENFTDERYTGRIKVKQR</sequence>
<feature type="compositionally biased region" description="Basic and acidic residues" evidence="1">
    <location>
        <begin position="307"/>
        <end position="316"/>
    </location>
</feature>
<feature type="region of interest" description="Disordered" evidence="1">
    <location>
        <begin position="178"/>
        <end position="268"/>
    </location>
</feature>
<dbReference type="EMBL" id="JBEDNZ010000030">
    <property type="protein sequence ID" value="KAL0809009.1"/>
    <property type="molecule type" value="Genomic_DNA"/>
</dbReference>
<protein>
    <submittedName>
        <fullName evidence="2">Uncharacterized protein</fullName>
    </submittedName>
</protein>
<feature type="compositionally biased region" description="Basic residues" evidence="1">
    <location>
        <begin position="330"/>
        <end position="345"/>
    </location>
</feature>
<reference evidence="2 3" key="1">
    <citation type="submission" date="2024-06" db="EMBL/GenBank/DDBJ databases">
        <title>A chromosome-level genome assembly of beet webworm, Loxostege sticticalis.</title>
        <authorList>
            <person name="Zhang Y."/>
        </authorList>
    </citation>
    <scope>NUCLEOTIDE SEQUENCE [LARGE SCALE GENOMIC DNA]</scope>
    <source>
        <strain evidence="2">AQ028</strain>
        <tissue evidence="2">Male pupae</tissue>
    </source>
</reference>
<feature type="compositionally biased region" description="Basic and acidic residues" evidence="1">
    <location>
        <begin position="226"/>
        <end position="243"/>
    </location>
</feature>
<proteinExistence type="predicted"/>
<feature type="compositionally biased region" description="Basic and acidic residues" evidence="1">
    <location>
        <begin position="106"/>
        <end position="118"/>
    </location>
</feature>
<evidence type="ECO:0000256" key="1">
    <source>
        <dbReference type="SAM" id="MobiDB-lite"/>
    </source>
</evidence>
<feature type="region of interest" description="Disordered" evidence="1">
    <location>
        <begin position="1"/>
        <end position="75"/>
    </location>
</feature>
<gene>
    <name evidence="2" type="ORF">ABMA28_012657</name>
</gene>
<feature type="region of interest" description="Disordered" evidence="1">
    <location>
        <begin position="106"/>
        <end position="128"/>
    </location>
</feature>
<comment type="caution">
    <text evidence="2">The sequence shown here is derived from an EMBL/GenBank/DDBJ whole genome shotgun (WGS) entry which is preliminary data.</text>
</comment>
<feature type="compositionally biased region" description="Basic and acidic residues" evidence="1">
    <location>
        <begin position="1"/>
        <end position="31"/>
    </location>
</feature>
<name>A0ABD0S6S7_LOXSC</name>
<evidence type="ECO:0000313" key="3">
    <source>
        <dbReference type="Proteomes" id="UP001549921"/>
    </source>
</evidence>
<dbReference type="AlphaFoldDB" id="A0ABD0S6S7"/>
<accession>A0ABD0S6S7</accession>